<dbReference type="EMBL" id="JBHLWO010000004">
    <property type="protein sequence ID" value="MFC0321190.1"/>
    <property type="molecule type" value="Genomic_DNA"/>
</dbReference>
<dbReference type="RefSeq" id="WP_130858299.1">
    <property type="nucleotide sequence ID" value="NZ_JBHLWO010000004.1"/>
</dbReference>
<gene>
    <name evidence="1" type="ORF">ACFFI0_22905</name>
</gene>
<evidence type="ECO:0000313" key="1">
    <source>
        <dbReference type="EMBL" id="MFC0321190.1"/>
    </source>
</evidence>
<sequence>MPRKEIKNQEQVLTNPIVIRVTLNEFNKLEKIRKESNCRSIGEVVRKTLLKQRITYLHRDVSMNGPMEELALIRKEIKAIGVNINQQTHRFHTSQSEAERAFFALKTASTYKQMEPKIERLLDIVSKLAEKWLQRS</sequence>
<proteinExistence type="predicted"/>
<keyword evidence="2" id="KW-1185">Reference proteome</keyword>
<organism evidence="1 2">
    <name type="scientific">Olivibacter oleidegradans</name>
    <dbReference type="NCBI Taxonomy" id="760123"/>
    <lineage>
        <taxon>Bacteria</taxon>
        <taxon>Pseudomonadati</taxon>
        <taxon>Bacteroidota</taxon>
        <taxon>Sphingobacteriia</taxon>
        <taxon>Sphingobacteriales</taxon>
        <taxon>Sphingobacteriaceae</taxon>
        <taxon>Olivibacter</taxon>
    </lineage>
</organism>
<dbReference type="Proteomes" id="UP001589774">
    <property type="component" value="Unassembled WGS sequence"/>
</dbReference>
<evidence type="ECO:0000313" key="2">
    <source>
        <dbReference type="Proteomes" id="UP001589774"/>
    </source>
</evidence>
<name>A0ABV6HSV8_9SPHI</name>
<comment type="caution">
    <text evidence="1">The sequence shown here is derived from an EMBL/GenBank/DDBJ whole genome shotgun (WGS) entry which is preliminary data.</text>
</comment>
<protein>
    <submittedName>
        <fullName evidence="1">Mobilization protein</fullName>
    </submittedName>
</protein>
<reference evidence="1 2" key="1">
    <citation type="submission" date="2024-09" db="EMBL/GenBank/DDBJ databases">
        <authorList>
            <person name="Sun Q."/>
            <person name="Mori K."/>
        </authorList>
    </citation>
    <scope>NUCLEOTIDE SEQUENCE [LARGE SCALE GENOMIC DNA]</scope>
    <source>
        <strain evidence="1 2">CCM 7765</strain>
    </source>
</reference>
<accession>A0ABV6HSV8</accession>